<keyword evidence="15" id="KW-1185">Reference proteome</keyword>
<dbReference type="InterPro" id="IPR037066">
    <property type="entry name" value="Plug_dom_sf"/>
</dbReference>
<keyword evidence="5" id="KW-0732">Signal</keyword>
<feature type="domain" description="TonB-dependent receptor-like beta-barrel" evidence="12">
    <location>
        <begin position="249"/>
        <end position="657"/>
    </location>
</feature>
<keyword evidence="2 10" id="KW-0813">Transport</keyword>
<dbReference type="InterPro" id="IPR036942">
    <property type="entry name" value="Beta-barrel_TonB_sf"/>
</dbReference>
<dbReference type="InterPro" id="IPR000531">
    <property type="entry name" value="Beta-barrel_TonB"/>
</dbReference>
<accession>A0A2T5GH30</accession>
<dbReference type="Pfam" id="PF00593">
    <property type="entry name" value="TonB_dep_Rec_b-barrel"/>
    <property type="match status" value="1"/>
</dbReference>
<gene>
    <name evidence="14" type="ORF">C8J26_3503</name>
</gene>
<keyword evidence="8 14" id="KW-0675">Receptor</keyword>
<dbReference type="PANTHER" id="PTHR30069:SF29">
    <property type="entry name" value="HEMOGLOBIN AND HEMOGLOBIN-HAPTOGLOBIN-BINDING PROTEIN 1-RELATED"/>
    <property type="match status" value="1"/>
</dbReference>
<evidence type="ECO:0000256" key="8">
    <source>
        <dbReference type="ARBA" id="ARBA00023170"/>
    </source>
</evidence>
<evidence type="ECO:0000313" key="14">
    <source>
        <dbReference type="EMBL" id="PTQ58636.1"/>
    </source>
</evidence>
<keyword evidence="4 10" id="KW-0812">Transmembrane</keyword>
<organism evidence="14 15">
    <name type="scientific">Sphingomonas aurantiaca</name>
    <dbReference type="NCBI Taxonomy" id="185949"/>
    <lineage>
        <taxon>Bacteria</taxon>
        <taxon>Pseudomonadati</taxon>
        <taxon>Pseudomonadota</taxon>
        <taxon>Alphaproteobacteria</taxon>
        <taxon>Sphingomonadales</taxon>
        <taxon>Sphingomonadaceae</taxon>
        <taxon>Sphingomonas</taxon>
    </lineage>
</organism>
<dbReference type="AlphaFoldDB" id="A0A2T5GH30"/>
<evidence type="ECO:0000256" key="7">
    <source>
        <dbReference type="ARBA" id="ARBA00023136"/>
    </source>
</evidence>
<dbReference type="SUPFAM" id="SSF56935">
    <property type="entry name" value="Porins"/>
    <property type="match status" value="1"/>
</dbReference>
<evidence type="ECO:0000313" key="15">
    <source>
        <dbReference type="Proteomes" id="UP000244189"/>
    </source>
</evidence>
<dbReference type="EMBL" id="QAOG01000007">
    <property type="protein sequence ID" value="PTQ58636.1"/>
    <property type="molecule type" value="Genomic_DNA"/>
</dbReference>
<evidence type="ECO:0000256" key="11">
    <source>
        <dbReference type="RuleBase" id="RU003357"/>
    </source>
</evidence>
<evidence type="ECO:0000256" key="5">
    <source>
        <dbReference type="ARBA" id="ARBA00022729"/>
    </source>
</evidence>
<evidence type="ECO:0000256" key="4">
    <source>
        <dbReference type="ARBA" id="ARBA00022692"/>
    </source>
</evidence>
<dbReference type="Gene3D" id="2.40.170.20">
    <property type="entry name" value="TonB-dependent receptor, beta-barrel domain"/>
    <property type="match status" value="1"/>
</dbReference>
<evidence type="ECO:0000256" key="3">
    <source>
        <dbReference type="ARBA" id="ARBA00022452"/>
    </source>
</evidence>
<dbReference type="RefSeq" id="WP_107959458.1">
    <property type="nucleotide sequence ID" value="NZ_QAOG01000007.1"/>
</dbReference>
<dbReference type="InterPro" id="IPR012910">
    <property type="entry name" value="Plug_dom"/>
</dbReference>
<dbReference type="Gene3D" id="2.170.130.10">
    <property type="entry name" value="TonB-dependent receptor, plug domain"/>
    <property type="match status" value="1"/>
</dbReference>
<evidence type="ECO:0000259" key="12">
    <source>
        <dbReference type="Pfam" id="PF00593"/>
    </source>
</evidence>
<feature type="domain" description="TonB-dependent receptor plug" evidence="13">
    <location>
        <begin position="51"/>
        <end position="159"/>
    </location>
</feature>
<evidence type="ECO:0000256" key="1">
    <source>
        <dbReference type="ARBA" id="ARBA00004571"/>
    </source>
</evidence>
<comment type="caution">
    <text evidence="14">The sequence shown here is derived from an EMBL/GenBank/DDBJ whole genome shotgun (WGS) entry which is preliminary data.</text>
</comment>
<keyword evidence="6 11" id="KW-0798">TonB box</keyword>
<sequence>MGRLLTLVVATAIGAIVPTGLDAQIVDYAALGDAFGEPITTSVTGKPQRASEAPASITIISHDEIERSPARSVPDLLKAYAGIDVNRWTAGQSDVAVRGGVQTYNARLLVLVDGRQVYLDHYGMTNWNLLGVQLDDIQQIELVRGPATALFGFNAASGVVNIITTNAGSDPHLGATAELGTHSYTRIGGSFTIPVSPTIGLKVTGGHQKEDERAIPGALYQPPRTLGIYADQVSATLAIQAGASTSIELNGGLTGNRQLEFLPSQILTEQRFRNQTAGLQVNHDTNWGNLSGRVYTNWLQADYGITTPISDPYSSVADLRTSNRITVMSASALVRISAADTLRIGTEYRNNQLGSDSLFSHRIGYQVAAVSGMIDIRPLARLSLTGALRLDHLWLGQGGAPAAPQIDPASAYNRTITPVSFNAAATIQVSENGRFRVNGGRGLQLPSLIGFGLRVTVPAPEVPIPVYLTGDPRLAPVTVWSAETSYSHSLASGLRFDASLFYTRTDKLIASPGGSVDVTVVLTPEPIAVTRFANVGNFESYGVELSASGKIATNFGWSFNYNVTRVDENIPANRNTTFYALFPKAATPQHRANLSLDYAAGGWSATTLAHLTSASRQSSFLPSTELAMIRVPAAITVDAKIARMLTPRVSIHVAGENLTQARGAYGSPIPADRRLRLGVSAKI</sequence>
<dbReference type="Pfam" id="PF07715">
    <property type="entry name" value="Plug"/>
    <property type="match status" value="1"/>
</dbReference>
<keyword evidence="3 10" id="KW-1134">Transmembrane beta strand</keyword>
<evidence type="ECO:0000256" key="9">
    <source>
        <dbReference type="ARBA" id="ARBA00023237"/>
    </source>
</evidence>
<dbReference type="PANTHER" id="PTHR30069">
    <property type="entry name" value="TONB-DEPENDENT OUTER MEMBRANE RECEPTOR"/>
    <property type="match status" value="1"/>
</dbReference>
<name>A0A2T5GH30_9SPHN</name>
<evidence type="ECO:0000256" key="6">
    <source>
        <dbReference type="ARBA" id="ARBA00023077"/>
    </source>
</evidence>
<evidence type="ECO:0000256" key="10">
    <source>
        <dbReference type="PROSITE-ProRule" id="PRU01360"/>
    </source>
</evidence>
<dbReference type="InterPro" id="IPR039426">
    <property type="entry name" value="TonB-dep_rcpt-like"/>
</dbReference>
<dbReference type="GO" id="GO:0015344">
    <property type="term" value="F:siderophore uptake transmembrane transporter activity"/>
    <property type="evidence" value="ECO:0007669"/>
    <property type="project" value="TreeGrafter"/>
</dbReference>
<keyword evidence="7 10" id="KW-0472">Membrane</keyword>
<dbReference type="PROSITE" id="PS52016">
    <property type="entry name" value="TONB_DEPENDENT_REC_3"/>
    <property type="match status" value="1"/>
</dbReference>
<dbReference type="GO" id="GO:0044718">
    <property type="term" value="P:siderophore transmembrane transport"/>
    <property type="evidence" value="ECO:0007669"/>
    <property type="project" value="TreeGrafter"/>
</dbReference>
<comment type="similarity">
    <text evidence="10 11">Belongs to the TonB-dependent receptor family.</text>
</comment>
<protein>
    <submittedName>
        <fullName evidence="14">Iron complex outermembrane receptor protein</fullName>
    </submittedName>
</protein>
<reference evidence="14 15" key="1">
    <citation type="submission" date="2018-04" db="EMBL/GenBank/DDBJ databases">
        <title>Genomic Encyclopedia of Type Strains, Phase III (KMG-III): the genomes of soil and plant-associated and newly described type strains.</title>
        <authorList>
            <person name="Whitman W."/>
        </authorList>
    </citation>
    <scope>NUCLEOTIDE SEQUENCE [LARGE SCALE GENOMIC DNA]</scope>
    <source>
        <strain evidence="14 15">MA101b</strain>
    </source>
</reference>
<dbReference type="Proteomes" id="UP000244189">
    <property type="component" value="Unassembled WGS sequence"/>
</dbReference>
<dbReference type="GO" id="GO:0009279">
    <property type="term" value="C:cell outer membrane"/>
    <property type="evidence" value="ECO:0007669"/>
    <property type="project" value="UniProtKB-SubCell"/>
</dbReference>
<keyword evidence="9 10" id="KW-0998">Cell outer membrane</keyword>
<evidence type="ECO:0000259" key="13">
    <source>
        <dbReference type="Pfam" id="PF07715"/>
    </source>
</evidence>
<evidence type="ECO:0000256" key="2">
    <source>
        <dbReference type="ARBA" id="ARBA00022448"/>
    </source>
</evidence>
<proteinExistence type="inferred from homology"/>
<comment type="subcellular location">
    <subcellularLocation>
        <location evidence="1 10">Cell outer membrane</location>
        <topology evidence="1 10">Multi-pass membrane protein</topology>
    </subcellularLocation>
</comment>